<proteinExistence type="predicted"/>
<evidence type="ECO:0000256" key="1">
    <source>
        <dbReference type="SAM" id="MobiDB-lite"/>
    </source>
</evidence>
<accession>A0AAE1R967</accession>
<dbReference type="EMBL" id="JAVYJV010000018">
    <property type="protein sequence ID" value="KAK4347870.1"/>
    <property type="molecule type" value="Genomic_DNA"/>
</dbReference>
<reference evidence="2" key="1">
    <citation type="submission" date="2023-12" db="EMBL/GenBank/DDBJ databases">
        <title>Genome assembly of Anisodus tanguticus.</title>
        <authorList>
            <person name="Wang Y.-J."/>
        </authorList>
    </citation>
    <scope>NUCLEOTIDE SEQUENCE</scope>
    <source>
        <strain evidence="2">KB-2021</strain>
        <tissue evidence="2">Leaf</tissue>
    </source>
</reference>
<evidence type="ECO:0000313" key="2">
    <source>
        <dbReference type="EMBL" id="KAK4347870.1"/>
    </source>
</evidence>
<feature type="region of interest" description="Disordered" evidence="1">
    <location>
        <begin position="26"/>
        <end position="57"/>
    </location>
</feature>
<name>A0AAE1R967_9SOLA</name>
<protein>
    <submittedName>
        <fullName evidence="2">Uncharacterized protein</fullName>
    </submittedName>
</protein>
<organism evidence="2 3">
    <name type="scientific">Anisodus tanguticus</name>
    <dbReference type="NCBI Taxonomy" id="243964"/>
    <lineage>
        <taxon>Eukaryota</taxon>
        <taxon>Viridiplantae</taxon>
        <taxon>Streptophyta</taxon>
        <taxon>Embryophyta</taxon>
        <taxon>Tracheophyta</taxon>
        <taxon>Spermatophyta</taxon>
        <taxon>Magnoliopsida</taxon>
        <taxon>eudicotyledons</taxon>
        <taxon>Gunneridae</taxon>
        <taxon>Pentapetalae</taxon>
        <taxon>asterids</taxon>
        <taxon>lamiids</taxon>
        <taxon>Solanales</taxon>
        <taxon>Solanaceae</taxon>
        <taxon>Solanoideae</taxon>
        <taxon>Hyoscyameae</taxon>
        <taxon>Anisodus</taxon>
    </lineage>
</organism>
<keyword evidence="3" id="KW-1185">Reference proteome</keyword>
<dbReference type="AlphaFoldDB" id="A0AAE1R967"/>
<gene>
    <name evidence="2" type="ORF">RND71_034209</name>
</gene>
<sequence>MNNTTDCQIEQPGFVHGMSFVPIYKSSDLGEDDRTSSSSSSSIGRNSTLKPPRMDLPSSCCPVRVRRVGDLILGLSNKSSVGLMGREITKELLRLITNHPLLVTGDNSS</sequence>
<comment type="caution">
    <text evidence="2">The sequence shown here is derived from an EMBL/GenBank/DDBJ whole genome shotgun (WGS) entry which is preliminary data.</text>
</comment>
<evidence type="ECO:0000313" key="3">
    <source>
        <dbReference type="Proteomes" id="UP001291623"/>
    </source>
</evidence>
<dbReference type="Proteomes" id="UP001291623">
    <property type="component" value="Unassembled WGS sequence"/>
</dbReference>